<feature type="domain" description="Cellulose-binding Sde182 nucleoside hydrolase-like" evidence="1">
    <location>
        <begin position="2"/>
        <end position="165"/>
    </location>
</feature>
<evidence type="ECO:0000313" key="4">
    <source>
        <dbReference type="Proteomes" id="UP000308549"/>
    </source>
</evidence>
<dbReference type="Gene3D" id="3.90.245.10">
    <property type="entry name" value="Ribonucleoside hydrolase-like"/>
    <property type="match status" value="1"/>
</dbReference>
<dbReference type="Pfam" id="PF07632">
    <property type="entry name" value="Sde182_NH-like"/>
    <property type="match status" value="1"/>
</dbReference>
<sequence>MIDVVDGMPDDEILHCQAWGGVNLFGEVLHYISEHRVKYEVDRFIKKLRIYTISDQDNVGPWIRMNFPQIPYIVSLHGFNQYGLAAWTGISGEEYYNYDQGGPDSSLVNQQYISTHFQIGPLGSHYPDIAYVMEGDSPSLMHTMMNGLNGGPYDHPEWGGWGGRYELLDLTRQTMVYTDSRDSVRGMNNQTYTSNQATIWRWRQAYQDEMSARVQWSILGNYSAGSHPPVVSINASCGSAPLIVDNVYPEQVITMDASDTYDPDANITGKNPLQYSWFMYREISATQSNTASEVPQLNFTLSSDGRIAQTRLPAVDQACAAVTALQNENAGVQESCQQYHVILEVTGSGSPPIRRYKRVILKVQPPSSSDMRKMRKRDEL</sequence>
<dbReference type="Gene3D" id="2.60.40.10">
    <property type="entry name" value="Immunoglobulins"/>
    <property type="match status" value="1"/>
</dbReference>
<proteinExistence type="predicted"/>
<dbReference type="GO" id="GO:0016799">
    <property type="term" value="F:hydrolase activity, hydrolyzing N-glycosyl compounds"/>
    <property type="evidence" value="ECO:0007669"/>
    <property type="project" value="InterPro"/>
</dbReference>
<dbReference type="InterPro" id="IPR013783">
    <property type="entry name" value="Ig-like_fold"/>
</dbReference>
<evidence type="ECO:0000313" key="3">
    <source>
        <dbReference type="EMBL" id="TKA27389.1"/>
    </source>
</evidence>
<dbReference type="Pfam" id="PF21027">
    <property type="entry name" value="Sde0182_C"/>
    <property type="match status" value="1"/>
</dbReference>
<feature type="domain" description="Cellulose-binding Sde182 C-terminal" evidence="2">
    <location>
        <begin position="253"/>
        <end position="363"/>
    </location>
</feature>
<dbReference type="AlphaFoldDB" id="A0A4V5N4E0"/>
<evidence type="ECO:0000259" key="2">
    <source>
        <dbReference type="Pfam" id="PF21027"/>
    </source>
</evidence>
<dbReference type="InterPro" id="IPR011483">
    <property type="entry name" value="Sde182_NH-like"/>
</dbReference>
<accession>A0A4V5N4E0</accession>
<dbReference type="OrthoDB" id="3592035at2759"/>
<reference evidence="3 4" key="1">
    <citation type="submission" date="2017-03" db="EMBL/GenBank/DDBJ databases">
        <title>Genomes of endolithic fungi from Antarctica.</title>
        <authorList>
            <person name="Coleine C."/>
            <person name="Masonjones S."/>
            <person name="Stajich J.E."/>
        </authorList>
    </citation>
    <scope>NUCLEOTIDE SEQUENCE [LARGE SCALE GENOMIC DNA]</scope>
    <source>
        <strain evidence="3 4">CCFEE 6315</strain>
    </source>
</reference>
<dbReference type="EMBL" id="NAJL01000023">
    <property type="protein sequence ID" value="TKA27389.1"/>
    <property type="molecule type" value="Genomic_DNA"/>
</dbReference>
<organism evidence="3 4">
    <name type="scientific">Salinomyces thailandicus</name>
    <dbReference type="NCBI Taxonomy" id="706561"/>
    <lineage>
        <taxon>Eukaryota</taxon>
        <taxon>Fungi</taxon>
        <taxon>Dikarya</taxon>
        <taxon>Ascomycota</taxon>
        <taxon>Pezizomycotina</taxon>
        <taxon>Dothideomycetes</taxon>
        <taxon>Dothideomycetidae</taxon>
        <taxon>Mycosphaerellales</taxon>
        <taxon>Teratosphaeriaceae</taxon>
        <taxon>Salinomyces</taxon>
    </lineage>
</organism>
<gene>
    <name evidence="3" type="ORF">B0A50_05001</name>
</gene>
<keyword evidence="4" id="KW-1185">Reference proteome</keyword>
<protein>
    <submittedName>
        <fullName evidence="3">Uncharacterized protein</fullName>
    </submittedName>
</protein>
<dbReference type="InterPro" id="IPR048527">
    <property type="entry name" value="Sde182_C"/>
</dbReference>
<name>A0A4V5N4E0_9PEZI</name>
<comment type="caution">
    <text evidence="3">The sequence shown here is derived from an EMBL/GenBank/DDBJ whole genome shotgun (WGS) entry which is preliminary data.</text>
</comment>
<evidence type="ECO:0000259" key="1">
    <source>
        <dbReference type="Pfam" id="PF07632"/>
    </source>
</evidence>
<dbReference type="InterPro" id="IPR036452">
    <property type="entry name" value="Ribo_hydro-like"/>
</dbReference>
<dbReference type="Proteomes" id="UP000308549">
    <property type="component" value="Unassembled WGS sequence"/>
</dbReference>